<feature type="transmembrane region" description="Helical" evidence="4">
    <location>
        <begin position="193"/>
        <end position="212"/>
    </location>
</feature>
<dbReference type="Proteomes" id="UP000515153">
    <property type="component" value="Chromosome VII"/>
</dbReference>
<gene>
    <name evidence="7" type="ORF">PgNI_10073</name>
</gene>
<keyword evidence="4" id="KW-1133">Transmembrane helix</keyword>
<feature type="transmembrane region" description="Helical" evidence="4">
    <location>
        <begin position="312"/>
        <end position="337"/>
    </location>
</feature>
<feature type="region of interest" description="Disordered" evidence="3">
    <location>
        <begin position="1"/>
        <end position="100"/>
    </location>
</feature>
<feature type="transmembrane region" description="Helical" evidence="4">
    <location>
        <begin position="386"/>
        <end position="405"/>
    </location>
</feature>
<feature type="transmembrane region" description="Helical" evidence="4">
    <location>
        <begin position="453"/>
        <end position="475"/>
    </location>
</feature>
<feature type="transmembrane region" description="Helical" evidence="4">
    <location>
        <begin position="357"/>
        <end position="374"/>
    </location>
</feature>
<comment type="similarity">
    <text evidence="2">Belongs to the major facilitator superfamily. Monocarboxylate porter (TC 2.A.1.13) family.</text>
</comment>
<dbReference type="Gene3D" id="1.20.1250.20">
    <property type="entry name" value="MFS general substrate transporter like domains"/>
    <property type="match status" value="1"/>
</dbReference>
<dbReference type="PROSITE" id="PS50850">
    <property type="entry name" value="MFS"/>
    <property type="match status" value="1"/>
</dbReference>
<organism evidence="6 7">
    <name type="scientific">Pyricularia grisea</name>
    <name type="common">Crabgrass-specific blast fungus</name>
    <name type="synonym">Magnaporthe grisea</name>
    <dbReference type="NCBI Taxonomy" id="148305"/>
    <lineage>
        <taxon>Eukaryota</taxon>
        <taxon>Fungi</taxon>
        <taxon>Dikarya</taxon>
        <taxon>Ascomycota</taxon>
        <taxon>Pezizomycotina</taxon>
        <taxon>Sordariomycetes</taxon>
        <taxon>Sordariomycetidae</taxon>
        <taxon>Magnaporthales</taxon>
        <taxon>Pyriculariaceae</taxon>
        <taxon>Pyricularia</taxon>
    </lineage>
</organism>
<feature type="transmembrane region" description="Helical" evidence="4">
    <location>
        <begin position="150"/>
        <end position="173"/>
    </location>
</feature>
<evidence type="ECO:0000256" key="3">
    <source>
        <dbReference type="SAM" id="MobiDB-lite"/>
    </source>
</evidence>
<evidence type="ECO:0000256" key="2">
    <source>
        <dbReference type="ARBA" id="ARBA00006727"/>
    </source>
</evidence>
<dbReference type="GO" id="GO:0016020">
    <property type="term" value="C:membrane"/>
    <property type="evidence" value="ECO:0007669"/>
    <property type="project" value="UniProtKB-SubCell"/>
</dbReference>
<evidence type="ECO:0000313" key="6">
    <source>
        <dbReference type="Proteomes" id="UP000515153"/>
    </source>
</evidence>
<dbReference type="InterPro" id="IPR050327">
    <property type="entry name" value="Proton-linked_MCT"/>
</dbReference>
<evidence type="ECO:0000256" key="1">
    <source>
        <dbReference type="ARBA" id="ARBA00004141"/>
    </source>
</evidence>
<sequence>MSGSQDHQTRPGAGPIRRASTFQRSQVGFTNEDNGSQRDGVNLLQPTRPAARRRGTSQNSLAVSRAAAPGLTPRIEKGDPGFPLEPPSSSDRESEKDVDGIDYPEGGLEAWLVVLGSWCAMTAGLGIVNSTGIFEAYVSNTVLSSSSTNAVGWLIGIYVFVSYFGSIQVGPLFDAVGPRGLMITGTICLMIDYYQLLLALSILSGIGNSFLFTPAMGAISHWFNKRRGTASGVAFVGSGFGGVLFPMIFQALIPKVGWAWTMRVIGFVLLVLCLLSIMLCRGRLPTKKLGTPENPYKDLLPSLGIFKDGTGAMLVTTLGVFFVEWAYFVPITYVPSYYLIRQGLHGAENAVNGEAKFAYQLLAILNASSCFGRYLPGYLADKIGRFNTMIIGSLLALISVAGLWLPDCLSDQPPSLALLIAFVVIFGFASGANITLTPICIGQLCRTEDYGRYYATAFTVCSFGCLTSIPIAANLSTVTGASGRRSFWALILFTCISYVAAFACFFWVRVTRKGMDWRTVW</sequence>
<feature type="transmembrane region" description="Helical" evidence="4">
    <location>
        <begin position="417"/>
        <end position="441"/>
    </location>
</feature>
<dbReference type="InterPro" id="IPR020846">
    <property type="entry name" value="MFS_dom"/>
</dbReference>
<dbReference type="PANTHER" id="PTHR11360">
    <property type="entry name" value="MONOCARBOXYLATE TRANSPORTER"/>
    <property type="match status" value="1"/>
</dbReference>
<feature type="transmembrane region" description="Helical" evidence="4">
    <location>
        <begin position="259"/>
        <end position="280"/>
    </location>
</feature>
<feature type="compositionally biased region" description="Polar residues" evidence="3">
    <location>
        <begin position="20"/>
        <end position="39"/>
    </location>
</feature>
<dbReference type="GeneID" id="41964957"/>
<dbReference type="KEGG" id="pgri:PgNI_10073"/>
<evidence type="ECO:0000256" key="4">
    <source>
        <dbReference type="SAM" id="Phobius"/>
    </source>
</evidence>
<proteinExistence type="inferred from homology"/>
<keyword evidence="4" id="KW-0812">Transmembrane</keyword>
<dbReference type="Pfam" id="PF07690">
    <property type="entry name" value="MFS_1"/>
    <property type="match status" value="1"/>
</dbReference>
<reference evidence="6 7" key="1">
    <citation type="journal article" date="2019" name="Mol. Biol. Evol.">
        <title>Blast fungal genomes show frequent chromosomal changes, gene gains and losses, and effector gene turnover.</title>
        <authorList>
            <person name="Gomez Luciano L.B."/>
            <person name="Jason Tsai I."/>
            <person name="Chuma I."/>
            <person name="Tosa Y."/>
            <person name="Chen Y.H."/>
            <person name="Li J.Y."/>
            <person name="Li M.Y."/>
            <person name="Jade Lu M.Y."/>
            <person name="Nakayashiki H."/>
            <person name="Li W.H."/>
        </authorList>
    </citation>
    <scope>NUCLEOTIDE SEQUENCE [LARGE SCALE GENOMIC DNA]</scope>
    <source>
        <strain evidence="6 7">NI907</strain>
    </source>
</reference>
<reference evidence="7" key="3">
    <citation type="submission" date="2025-08" db="UniProtKB">
        <authorList>
            <consortium name="RefSeq"/>
        </authorList>
    </citation>
    <scope>IDENTIFICATION</scope>
    <source>
        <strain evidence="7">NI907</strain>
    </source>
</reference>
<feature type="transmembrane region" description="Helical" evidence="4">
    <location>
        <begin position="233"/>
        <end position="253"/>
    </location>
</feature>
<comment type="subcellular location">
    <subcellularLocation>
        <location evidence="1">Membrane</location>
        <topology evidence="1">Multi-pass membrane protein</topology>
    </subcellularLocation>
</comment>
<feature type="compositionally biased region" description="Basic and acidic residues" evidence="3">
    <location>
        <begin position="90"/>
        <end position="99"/>
    </location>
</feature>
<keyword evidence="4" id="KW-0472">Membrane</keyword>
<dbReference type="InterPro" id="IPR036259">
    <property type="entry name" value="MFS_trans_sf"/>
</dbReference>
<feature type="domain" description="Major facilitator superfamily (MFS) profile" evidence="5">
    <location>
        <begin position="312"/>
        <end position="521"/>
    </location>
</feature>
<dbReference type="PANTHER" id="PTHR11360:SF177">
    <property type="entry name" value="RIBOFLAVIN TRANSPORTER MCH5"/>
    <property type="match status" value="1"/>
</dbReference>
<protein>
    <recommendedName>
        <fullName evidence="5">Major facilitator superfamily (MFS) profile domain-containing protein</fullName>
    </recommendedName>
</protein>
<reference evidence="7" key="2">
    <citation type="submission" date="2019-10" db="EMBL/GenBank/DDBJ databases">
        <authorList>
            <consortium name="NCBI Genome Project"/>
        </authorList>
    </citation>
    <scope>NUCLEOTIDE SEQUENCE</scope>
    <source>
        <strain evidence="7">NI907</strain>
    </source>
</reference>
<dbReference type="SUPFAM" id="SSF103473">
    <property type="entry name" value="MFS general substrate transporter"/>
    <property type="match status" value="1"/>
</dbReference>
<evidence type="ECO:0000259" key="5">
    <source>
        <dbReference type="PROSITE" id="PS50850"/>
    </source>
</evidence>
<dbReference type="RefSeq" id="XP_030980226.1">
    <property type="nucleotide sequence ID" value="XM_031130049.1"/>
</dbReference>
<dbReference type="InterPro" id="IPR011701">
    <property type="entry name" value="MFS"/>
</dbReference>
<dbReference type="AlphaFoldDB" id="A0A6P8AZ37"/>
<dbReference type="OrthoDB" id="410267at2759"/>
<dbReference type="GO" id="GO:0022857">
    <property type="term" value="F:transmembrane transporter activity"/>
    <property type="evidence" value="ECO:0007669"/>
    <property type="project" value="InterPro"/>
</dbReference>
<accession>A0A6P8AZ37</accession>
<keyword evidence="6" id="KW-1185">Reference proteome</keyword>
<feature type="transmembrane region" description="Helical" evidence="4">
    <location>
        <begin position="487"/>
        <end position="508"/>
    </location>
</feature>
<name>A0A6P8AZ37_PYRGI</name>
<evidence type="ECO:0000313" key="7">
    <source>
        <dbReference type="RefSeq" id="XP_030980226.1"/>
    </source>
</evidence>